<dbReference type="HOGENOM" id="CLU_2207765_0_0_6"/>
<dbReference type="EMBL" id="CP009048">
    <property type="protein sequence ID" value="AIL60897.1"/>
    <property type="molecule type" value="Genomic_DNA"/>
</dbReference>
<reference evidence="1 2" key="1">
    <citation type="submission" date="2014-07" db="EMBL/GenBank/DDBJ databases">
        <authorList>
            <person name="Lee K."/>
            <person name="Lim J.Y."/>
            <person name="Hwang I."/>
        </authorList>
    </citation>
    <scope>NUCLEOTIDE SEQUENCE [LARGE SCALE GENOMIC DNA]</scope>
    <source>
        <strain evidence="1 2">KL28</strain>
    </source>
</reference>
<dbReference type="OrthoDB" id="7004923at2"/>
<protein>
    <submittedName>
        <fullName evidence="1">Uncharacterized protein</fullName>
    </submittedName>
</protein>
<dbReference type="KEGG" id="palk:PSAKL28_16720"/>
<name>A0A077F5W4_9PSED</name>
<organism evidence="1 2">
    <name type="scientific">Pseudomonas alkylphenolica</name>
    <dbReference type="NCBI Taxonomy" id="237609"/>
    <lineage>
        <taxon>Bacteria</taxon>
        <taxon>Pseudomonadati</taxon>
        <taxon>Pseudomonadota</taxon>
        <taxon>Gammaproteobacteria</taxon>
        <taxon>Pseudomonadales</taxon>
        <taxon>Pseudomonadaceae</taxon>
        <taxon>Pseudomonas</taxon>
    </lineage>
</organism>
<accession>A0A077F5W4</accession>
<gene>
    <name evidence="1" type="ORF">PSAKL28_16720</name>
</gene>
<proteinExistence type="predicted"/>
<evidence type="ECO:0000313" key="2">
    <source>
        <dbReference type="Proteomes" id="UP000028931"/>
    </source>
</evidence>
<sequence>MTKEELASLPEKVKVAIEAGKVAAAACNNDGGSANLDRVVIPVPGLRASQLPTLPGYVQKKSRYHQQGIHLDTPWPGIGNRRSAGVRAMHESLKTQGVDCYVYYQVD</sequence>
<dbReference type="RefSeq" id="WP_038608941.1">
    <property type="nucleotide sequence ID" value="NZ_CP009048.1"/>
</dbReference>
<evidence type="ECO:0000313" key="1">
    <source>
        <dbReference type="EMBL" id="AIL60897.1"/>
    </source>
</evidence>
<dbReference type="AlphaFoldDB" id="A0A077F5W4"/>
<dbReference type="Proteomes" id="UP000028931">
    <property type="component" value="Chromosome"/>
</dbReference>